<evidence type="ECO:0000313" key="2">
    <source>
        <dbReference type="Proteomes" id="UP000585474"/>
    </source>
</evidence>
<dbReference type="AlphaFoldDB" id="A0A7J0GYA6"/>
<name>A0A7J0GYA6_9ERIC</name>
<accession>A0A7J0GYA6</accession>
<proteinExistence type="predicted"/>
<dbReference type="OrthoDB" id="6020543at2759"/>
<sequence>MGEVSTLGEVSSLDEENTMDMVGTMNEVRTIGEVKTLEDVDIIPGNLSLMSRSHHMASLLRSSNESMVPRDSSLNHNLADSFKGVDWAIGVAYFVLGQYFSDSMTHHRPFAENGEIIELQG</sequence>
<keyword evidence="2" id="KW-1185">Reference proteome</keyword>
<reference evidence="1 2" key="1">
    <citation type="submission" date="2019-07" db="EMBL/GenBank/DDBJ databases">
        <title>De Novo Assembly of kiwifruit Actinidia rufa.</title>
        <authorList>
            <person name="Sugita-Konishi S."/>
            <person name="Sato K."/>
            <person name="Mori E."/>
            <person name="Abe Y."/>
            <person name="Kisaki G."/>
            <person name="Hamano K."/>
            <person name="Suezawa K."/>
            <person name="Otani M."/>
            <person name="Fukuda T."/>
            <person name="Manabe T."/>
            <person name="Gomi K."/>
            <person name="Tabuchi M."/>
            <person name="Akimitsu K."/>
            <person name="Kataoka I."/>
        </authorList>
    </citation>
    <scope>NUCLEOTIDE SEQUENCE [LARGE SCALE GENOMIC DNA]</scope>
    <source>
        <strain evidence="2">cv. Fuchu</strain>
    </source>
</reference>
<dbReference type="Proteomes" id="UP000585474">
    <property type="component" value="Unassembled WGS sequence"/>
</dbReference>
<dbReference type="EMBL" id="BJWL01000025">
    <property type="protein sequence ID" value="GFZ15817.1"/>
    <property type="molecule type" value="Genomic_DNA"/>
</dbReference>
<organism evidence="1 2">
    <name type="scientific">Actinidia rufa</name>
    <dbReference type="NCBI Taxonomy" id="165716"/>
    <lineage>
        <taxon>Eukaryota</taxon>
        <taxon>Viridiplantae</taxon>
        <taxon>Streptophyta</taxon>
        <taxon>Embryophyta</taxon>
        <taxon>Tracheophyta</taxon>
        <taxon>Spermatophyta</taxon>
        <taxon>Magnoliopsida</taxon>
        <taxon>eudicotyledons</taxon>
        <taxon>Gunneridae</taxon>
        <taxon>Pentapetalae</taxon>
        <taxon>asterids</taxon>
        <taxon>Ericales</taxon>
        <taxon>Actinidiaceae</taxon>
        <taxon>Actinidia</taxon>
    </lineage>
</organism>
<gene>
    <name evidence="1" type="ORF">Acr_25g0002260</name>
</gene>
<evidence type="ECO:0000313" key="1">
    <source>
        <dbReference type="EMBL" id="GFZ15817.1"/>
    </source>
</evidence>
<comment type="caution">
    <text evidence="1">The sequence shown here is derived from an EMBL/GenBank/DDBJ whole genome shotgun (WGS) entry which is preliminary data.</text>
</comment>
<protein>
    <submittedName>
        <fullName evidence="1">Uncharacterized protein</fullName>
    </submittedName>
</protein>